<accession>A0ABY5DQK7</accession>
<feature type="compositionally biased region" description="Basic residues" evidence="1">
    <location>
        <begin position="30"/>
        <end position="47"/>
    </location>
</feature>
<protein>
    <submittedName>
        <fullName evidence="2">Uncharacterized protein</fullName>
    </submittedName>
</protein>
<proteinExistence type="predicted"/>
<evidence type="ECO:0000313" key="3">
    <source>
        <dbReference type="Proteomes" id="UP001056035"/>
    </source>
</evidence>
<keyword evidence="3" id="KW-1185">Reference proteome</keyword>
<dbReference type="RefSeq" id="WP_254571018.1">
    <property type="nucleotide sequence ID" value="NZ_CP098502.1"/>
</dbReference>
<evidence type="ECO:0000256" key="1">
    <source>
        <dbReference type="SAM" id="MobiDB-lite"/>
    </source>
</evidence>
<reference evidence="2 3" key="1">
    <citation type="submission" date="2022-06" db="EMBL/GenBank/DDBJ databases">
        <title>Paraconexibacter antarcticus.</title>
        <authorList>
            <person name="Kim C.S."/>
        </authorList>
    </citation>
    <scope>NUCLEOTIDE SEQUENCE [LARGE SCALE GENOMIC DNA]</scope>
    <source>
        <strain evidence="2 3">02-257</strain>
    </source>
</reference>
<gene>
    <name evidence="2" type="ORF">NBH00_23590</name>
</gene>
<feature type="compositionally biased region" description="Low complexity" evidence="1">
    <location>
        <begin position="48"/>
        <end position="62"/>
    </location>
</feature>
<dbReference type="EMBL" id="CP098502">
    <property type="protein sequence ID" value="UTI64310.1"/>
    <property type="molecule type" value="Genomic_DNA"/>
</dbReference>
<feature type="region of interest" description="Disordered" evidence="1">
    <location>
        <begin position="26"/>
        <end position="62"/>
    </location>
</feature>
<name>A0ABY5DQK7_9ACTN</name>
<sequence>MTPRDVVAVLVTGAVAAGGLAVPGALASPGHHHIHHHAKKHGKHHKAPTPTSSPTAAPAQSASADAVAGGTFHLQFEAHRAAGAAATAATGHFTGTLAPGGVGLGNFAGPVTCLTVKGNNIGLFYPIKSSSPPGLQLLGAGVFIYMTVDGKGNAVKSSFKLVPKATTDSCDPMPATETMTDTGSGTATGG</sequence>
<organism evidence="2 3">
    <name type="scientific">Paraconexibacter antarcticus</name>
    <dbReference type="NCBI Taxonomy" id="2949664"/>
    <lineage>
        <taxon>Bacteria</taxon>
        <taxon>Bacillati</taxon>
        <taxon>Actinomycetota</taxon>
        <taxon>Thermoleophilia</taxon>
        <taxon>Solirubrobacterales</taxon>
        <taxon>Paraconexibacteraceae</taxon>
        <taxon>Paraconexibacter</taxon>
    </lineage>
</organism>
<evidence type="ECO:0000313" key="2">
    <source>
        <dbReference type="EMBL" id="UTI64310.1"/>
    </source>
</evidence>
<feature type="compositionally biased region" description="Polar residues" evidence="1">
    <location>
        <begin position="177"/>
        <end position="190"/>
    </location>
</feature>
<dbReference type="Proteomes" id="UP001056035">
    <property type="component" value="Chromosome"/>
</dbReference>
<feature type="region of interest" description="Disordered" evidence="1">
    <location>
        <begin position="166"/>
        <end position="190"/>
    </location>
</feature>